<dbReference type="PANTHER" id="PTHR21446">
    <property type="entry name" value="DUF3504 DOMAIN-CONTAINING PROTEIN"/>
    <property type="match status" value="1"/>
</dbReference>
<evidence type="ECO:0000313" key="1">
    <source>
        <dbReference type="EMBL" id="RIB21855.1"/>
    </source>
</evidence>
<keyword evidence="2" id="KW-1185">Reference proteome</keyword>
<dbReference type="STRING" id="44941.A0A397VHA0"/>
<dbReference type="InterPro" id="IPR052787">
    <property type="entry name" value="MAVS"/>
</dbReference>
<evidence type="ECO:0000313" key="2">
    <source>
        <dbReference type="Proteomes" id="UP000266673"/>
    </source>
</evidence>
<dbReference type="EMBL" id="QKWP01000338">
    <property type="protein sequence ID" value="RIB21855.1"/>
    <property type="molecule type" value="Genomic_DNA"/>
</dbReference>
<accession>A0A397VHA0</accession>
<proteinExistence type="predicted"/>
<dbReference type="OrthoDB" id="2449280at2759"/>
<sequence length="398" mass="45221">MPKQKKFTYTEATIQDLKQLRNSERVKATYNATKTWVKALETFRTNVGYSRKIEDIDNKDILKHQLSKFIVAMKKTDGTSYHTLSFRNCAAALWRHLNEKPMLPKQIDLLNPKAFYLFNETLNGKLKTLALKELGEHNGADSLTLQKVKAILSHPSLQKSTPEGLLKRIFFYNSIFLALRGGEHQTLQINNFIKRHDGGIDAQLFNSKTNQHGLDNPKGQAELINLDFAGRQISNHSGCKTSVQVLKELGYNDSVVMSITRHKTQQGLAAYKRPNTVMQQQGILGFLDALKIGQSDCHKTDCNESYQSANNQKNNPNTPNLTLMNSFVNAKSLLQQQEFATQTNTLPKNIQQKILTESTSANILLTNQINNLNPQERNEILNKFLHSNFQNCTIYLHF</sequence>
<name>A0A397VHA0_9GLOM</name>
<organism evidence="1 2">
    <name type="scientific">Gigaspora rosea</name>
    <dbReference type="NCBI Taxonomy" id="44941"/>
    <lineage>
        <taxon>Eukaryota</taxon>
        <taxon>Fungi</taxon>
        <taxon>Fungi incertae sedis</taxon>
        <taxon>Mucoromycota</taxon>
        <taxon>Glomeromycotina</taxon>
        <taxon>Glomeromycetes</taxon>
        <taxon>Diversisporales</taxon>
        <taxon>Gigasporaceae</taxon>
        <taxon>Gigaspora</taxon>
    </lineage>
</organism>
<dbReference type="AlphaFoldDB" id="A0A397VHA0"/>
<gene>
    <name evidence="1" type="ORF">C2G38_2175501</name>
</gene>
<dbReference type="PANTHER" id="PTHR21446:SF12">
    <property type="entry name" value="POTASSIUM CHANNEL TETRAMERIZATION DOMAIN CONTAINING 1"/>
    <property type="match status" value="1"/>
</dbReference>
<evidence type="ECO:0008006" key="3">
    <source>
        <dbReference type="Google" id="ProtNLM"/>
    </source>
</evidence>
<reference evidence="1 2" key="1">
    <citation type="submission" date="2018-06" db="EMBL/GenBank/DDBJ databases">
        <title>Comparative genomics reveals the genomic features of Rhizophagus irregularis, R. cerebriforme, R. diaphanum and Gigaspora rosea, and their symbiotic lifestyle signature.</title>
        <authorList>
            <person name="Morin E."/>
            <person name="San Clemente H."/>
            <person name="Chen E.C.H."/>
            <person name="De La Providencia I."/>
            <person name="Hainaut M."/>
            <person name="Kuo A."/>
            <person name="Kohler A."/>
            <person name="Murat C."/>
            <person name="Tang N."/>
            <person name="Roy S."/>
            <person name="Loubradou J."/>
            <person name="Henrissat B."/>
            <person name="Grigoriev I.V."/>
            <person name="Corradi N."/>
            <person name="Roux C."/>
            <person name="Martin F.M."/>
        </authorList>
    </citation>
    <scope>NUCLEOTIDE SEQUENCE [LARGE SCALE GENOMIC DNA]</scope>
    <source>
        <strain evidence="1 2">DAOM 194757</strain>
    </source>
</reference>
<dbReference type="Proteomes" id="UP000266673">
    <property type="component" value="Unassembled WGS sequence"/>
</dbReference>
<comment type="caution">
    <text evidence="1">The sequence shown here is derived from an EMBL/GenBank/DDBJ whole genome shotgun (WGS) entry which is preliminary data.</text>
</comment>
<protein>
    <recommendedName>
        <fullName evidence="3">DUF3504 domain-containing protein</fullName>
    </recommendedName>
</protein>